<evidence type="ECO:0000313" key="2">
    <source>
        <dbReference type="Proteomes" id="UP000054995"/>
    </source>
</evidence>
<gene>
    <name evidence="1" type="ORF">T4D_9704</name>
</gene>
<dbReference type="EMBL" id="JYDT01000102">
    <property type="protein sequence ID" value="KRY84948.1"/>
    <property type="molecule type" value="Genomic_DNA"/>
</dbReference>
<evidence type="ECO:0000313" key="1">
    <source>
        <dbReference type="EMBL" id="KRY84948.1"/>
    </source>
</evidence>
<dbReference type="AlphaFoldDB" id="A0A0V1FFX2"/>
<dbReference type="Proteomes" id="UP000054995">
    <property type="component" value="Unassembled WGS sequence"/>
</dbReference>
<proteinExistence type="predicted"/>
<comment type="caution">
    <text evidence="1">The sequence shown here is derived from an EMBL/GenBank/DDBJ whole genome shotgun (WGS) entry which is preliminary data.</text>
</comment>
<name>A0A0V1FFX2_TRIPS</name>
<keyword evidence="2" id="KW-1185">Reference proteome</keyword>
<protein>
    <submittedName>
        <fullName evidence="1">Uncharacterized protein</fullName>
    </submittedName>
</protein>
<sequence>MENISTTLIFYKLKLYMKLKLKYCRICEELAFENDKLFEQIFITKCNAVSQIHPVSKRLGRLTGCSFSSEACSCCLSKPVW</sequence>
<accession>A0A0V1FFX2</accession>
<reference evidence="1 2" key="1">
    <citation type="submission" date="2015-01" db="EMBL/GenBank/DDBJ databases">
        <title>Evolution of Trichinella species and genotypes.</title>
        <authorList>
            <person name="Korhonen P.K."/>
            <person name="Edoardo P."/>
            <person name="Giuseppe L.R."/>
            <person name="Gasser R.B."/>
        </authorList>
    </citation>
    <scope>NUCLEOTIDE SEQUENCE [LARGE SCALE GENOMIC DNA]</scope>
    <source>
        <strain evidence="1">ISS470</strain>
    </source>
</reference>
<organism evidence="1 2">
    <name type="scientific">Trichinella pseudospiralis</name>
    <name type="common">Parasitic roundworm</name>
    <dbReference type="NCBI Taxonomy" id="6337"/>
    <lineage>
        <taxon>Eukaryota</taxon>
        <taxon>Metazoa</taxon>
        <taxon>Ecdysozoa</taxon>
        <taxon>Nematoda</taxon>
        <taxon>Enoplea</taxon>
        <taxon>Dorylaimia</taxon>
        <taxon>Trichinellida</taxon>
        <taxon>Trichinellidae</taxon>
        <taxon>Trichinella</taxon>
    </lineage>
</organism>